<dbReference type="PROSITE" id="PS00138">
    <property type="entry name" value="SUBTILASE_SER"/>
    <property type="match status" value="1"/>
</dbReference>
<evidence type="ECO:0000256" key="5">
    <source>
        <dbReference type="PROSITE-ProRule" id="PRU01240"/>
    </source>
</evidence>
<evidence type="ECO:0000256" key="2">
    <source>
        <dbReference type="ARBA" id="ARBA00022670"/>
    </source>
</evidence>
<feature type="active site" description="Charge relay system" evidence="5">
    <location>
        <position position="266"/>
    </location>
</feature>
<evidence type="ECO:0000256" key="1">
    <source>
        <dbReference type="ARBA" id="ARBA00011073"/>
    </source>
</evidence>
<dbReference type="PROSITE" id="PS00137">
    <property type="entry name" value="SUBTILASE_HIS"/>
    <property type="match status" value="1"/>
</dbReference>
<dbReference type="InterPro" id="IPR022398">
    <property type="entry name" value="Peptidase_S8_His-AS"/>
</dbReference>
<feature type="active site" description="Charge relay system" evidence="5">
    <location>
        <position position="442"/>
    </location>
</feature>
<dbReference type="Proteomes" id="UP001226762">
    <property type="component" value="Unassembled WGS sequence"/>
</dbReference>
<keyword evidence="4 5" id="KW-0720">Serine protease</keyword>
<dbReference type="InterPro" id="IPR015500">
    <property type="entry name" value="Peptidase_S8_subtilisin-rel"/>
</dbReference>
<comment type="caution">
    <text evidence="7">The sequence shown here is derived from an EMBL/GenBank/DDBJ whole genome shotgun (WGS) entry which is preliminary data.</text>
</comment>
<name>A0AAE3WF49_9RHOB</name>
<dbReference type="RefSeq" id="WP_306736773.1">
    <property type="nucleotide sequence ID" value="NZ_JANHAX010000005.1"/>
</dbReference>
<dbReference type="PRINTS" id="PR00723">
    <property type="entry name" value="SUBTILISIN"/>
</dbReference>
<organism evidence="7 8">
    <name type="scientific">Marimonas arenosa</name>
    <dbReference type="NCBI Taxonomy" id="1795305"/>
    <lineage>
        <taxon>Bacteria</taxon>
        <taxon>Pseudomonadati</taxon>
        <taxon>Pseudomonadota</taxon>
        <taxon>Alphaproteobacteria</taxon>
        <taxon>Rhodobacterales</taxon>
        <taxon>Paracoccaceae</taxon>
        <taxon>Marimonas</taxon>
    </lineage>
</organism>
<reference evidence="7" key="1">
    <citation type="submission" date="2022-07" db="EMBL/GenBank/DDBJ databases">
        <authorList>
            <person name="Otstavnykh N."/>
            <person name="Isaeva M."/>
            <person name="Bystritskaya E."/>
        </authorList>
    </citation>
    <scope>NUCLEOTIDE SEQUENCE</scope>
    <source>
        <strain evidence="7">KCTC 52189</strain>
    </source>
</reference>
<protein>
    <submittedName>
        <fullName evidence="7">S8 family serine peptidase</fullName>
    </submittedName>
</protein>
<dbReference type="PANTHER" id="PTHR43806:SF11">
    <property type="entry name" value="CEREVISIN-RELATED"/>
    <property type="match status" value="1"/>
</dbReference>
<sequence>MDRKVGRQLEKLMDETTGRCADVIVQFKSEKSTTLEQLLEAAVDTERSRSLMVDPMNMLPPPRKEMEKAKPTRRILRQQNASLSAQVALRSFAAAALTDTSGLISGFLSSQIVSAAVAEVRKYKTREQEARPSRLNNIAGARIMVRRSDLPGIVGEHIDAVEGVYENAAIKAPRVSPAQEDTLGREGEYLGATWGLERTKALSTWSAFGTRGKRANGDPVRVAVLDTRIDATHPDLVGKVADFAEFDTTGNINQQGVANARDSGRHGTHVAGTIVGGNASGGWIGMAPDAELIAGLVLDGDKGGTLAQVIAGIDWSVTSGASVINMSLGGLTFDPSVDTPYQRALVDALVNGVLVVAAIGNDGHQTTGAPGNDYFSLAVGAHDIHSRCAGFSAGRTHILQQSNFINDDFLPLVYTKPDVSAPGVAVKSSVPGGTYERFNGTSMATPHVAGAAALLLAAVDFSGLQPLKQALTAKDFLLGGVADLGEAGQDQRFGYGAINVLKSIDEARKRDF</sequence>
<evidence type="ECO:0000256" key="4">
    <source>
        <dbReference type="ARBA" id="ARBA00022825"/>
    </source>
</evidence>
<evidence type="ECO:0000313" key="8">
    <source>
        <dbReference type="Proteomes" id="UP001226762"/>
    </source>
</evidence>
<evidence type="ECO:0000259" key="6">
    <source>
        <dbReference type="Pfam" id="PF00082"/>
    </source>
</evidence>
<dbReference type="GO" id="GO:0004252">
    <property type="term" value="F:serine-type endopeptidase activity"/>
    <property type="evidence" value="ECO:0007669"/>
    <property type="project" value="UniProtKB-UniRule"/>
</dbReference>
<dbReference type="PROSITE" id="PS51892">
    <property type="entry name" value="SUBTILASE"/>
    <property type="match status" value="1"/>
</dbReference>
<gene>
    <name evidence="7" type="ORF">NO357_16405</name>
</gene>
<dbReference type="Gene3D" id="3.40.50.200">
    <property type="entry name" value="Peptidase S8/S53 domain"/>
    <property type="match status" value="1"/>
</dbReference>
<dbReference type="PANTHER" id="PTHR43806">
    <property type="entry name" value="PEPTIDASE S8"/>
    <property type="match status" value="1"/>
</dbReference>
<dbReference type="AlphaFoldDB" id="A0AAE3WF49"/>
<dbReference type="Pfam" id="PF00082">
    <property type="entry name" value="Peptidase_S8"/>
    <property type="match status" value="1"/>
</dbReference>
<keyword evidence="3 5" id="KW-0378">Hydrolase</keyword>
<keyword evidence="2 5" id="KW-0645">Protease</keyword>
<dbReference type="SUPFAM" id="SSF52743">
    <property type="entry name" value="Subtilisin-like"/>
    <property type="match status" value="1"/>
</dbReference>
<dbReference type="GO" id="GO:0006508">
    <property type="term" value="P:proteolysis"/>
    <property type="evidence" value="ECO:0007669"/>
    <property type="project" value="UniProtKB-KW"/>
</dbReference>
<proteinExistence type="inferred from homology"/>
<dbReference type="InterPro" id="IPR023828">
    <property type="entry name" value="Peptidase_S8_Ser-AS"/>
</dbReference>
<accession>A0AAE3WF49</accession>
<feature type="active site" description="Charge relay system" evidence="5">
    <location>
        <position position="226"/>
    </location>
</feature>
<reference evidence="7" key="2">
    <citation type="submission" date="2023-02" db="EMBL/GenBank/DDBJ databases">
        <title>'Rhodoalgimonas zhirmunskyi' gen. nov., isolated from a red alga.</title>
        <authorList>
            <person name="Nedashkovskaya O.I."/>
            <person name="Otstavnykh N.Y."/>
            <person name="Bystritskaya E.P."/>
            <person name="Balabanova L.A."/>
            <person name="Isaeva M.P."/>
        </authorList>
    </citation>
    <scope>NUCLEOTIDE SEQUENCE</scope>
    <source>
        <strain evidence="7">KCTC 52189</strain>
    </source>
</reference>
<feature type="domain" description="Peptidase S8/S53" evidence="6">
    <location>
        <begin position="218"/>
        <end position="496"/>
    </location>
</feature>
<dbReference type="InterPro" id="IPR000209">
    <property type="entry name" value="Peptidase_S8/S53_dom"/>
</dbReference>
<evidence type="ECO:0000313" key="7">
    <source>
        <dbReference type="EMBL" id="MDQ2091484.1"/>
    </source>
</evidence>
<dbReference type="InterPro" id="IPR050131">
    <property type="entry name" value="Peptidase_S8_subtilisin-like"/>
</dbReference>
<evidence type="ECO:0000256" key="3">
    <source>
        <dbReference type="ARBA" id="ARBA00022801"/>
    </source>
</evidence>
<dbReference type="EMBL" id="JANHAX010000005">
    <property type="protein sequence ID" value="MDQ2091484.1"/>
    <property type="molecule type" value="Genomic_DNA"/>
</dbReference>
<keyword evidence="8" id="KW-1185">Reference proteome</keyword>
<comment type="similarity">
    <text evidence="1 5">Belongs to the peptidase S8 family.</text>
</comment>
<dbReference type="InterPro" id="IPR036852">
    <property type="entry name" value="Peptidase_S8/S53_dom_sf"/>
</dbReference>